<reference evidence="4" key="1">
    <citation type="submission" date="2012-12" db="EMBL/GenBank/DDBJ databases">
        <authorList>
            <person name="Hellsten U."/>
            <person name="Grimwood J."/>
            <person name="Chapman J.A."/>
            <person name="Shapiro H."/>
            <person name="Aerts A."/>
            <person name="Otillar R.P."/>
            <person name="Terry A.Y."/>
            <person name="Boore J.L."/>
            <person name="Simakov O."/>
            <person name="Marletaz F."/>
            <person name="Cho S.-J."/>
            <person name="Edsinger-Gonzales E."/>
            <person name="Havlak P."/>
            <person name="Kuo D.-H."/>
            <person name="Larsson T."/>
            <person name="Lv J."/>
            <person name="Arendt D."/>
            <person name="Savage R."/>
            <person name="Osoegawa K."/>
            <person name="de Jong P."/>
            <person name="Lindberg D.R."/>
            <person name="Seaver E.C."/>
            <person name="Weisblat D.A."/>
            <person name="Putnam N.H."/>
            <person name="Grigoriev I.V."/>
            <person name="Rokhsar D.S."/>
        </authorList>
    </citation>
    <scope>NUCLEOTIDE SEQUENCE</scope>
</reference>
<dbReference type="KEGG" id="hro:HELRODRAFT_163588"/>
<accession>T1EU93</accession>
<dbReference type="HOGENOM" id="CLU_960695_0_0_1"/>
<evidence type="ECO:0000256" key="1">
    <source>
        <dbReference type="SAM" id="MobiDB-lite"/>
    </source>
</evidence>
<keyword evidence="4" id="KW-1185">Reference proteome</keyword>
<feature type="region of interest" description="Disordered" evidence="1">
    <location>
        <begin position="132"/>
        <end position="173"/>
    </location>
</feature>
<sequence length="290" mass="32217">MNFNSLWGVNKVKNHTETCFGLCLGLFIKKKMEDGSKSSGCKRKKKDVVISGEVNKVSLLSREEANDNQATWETMRALPESVYHNANELPTKKLRTSFQPAKNQPTIITKPKTKKLYVKQVTIDHANKDNELIVVEPVRRQPSTNRPPPTTQPTANQPPATTQPTANQPPTNDKQIFRQISNELQQTNTNQREILPSNQNITSIMEATGSGPKITESKNLYDEISKPDATPSWNLYDSTNHVTGELVKSSSLSLENRSLLTISRTKSDTVLDGKSVFFASAVTSHVVAVT</sequence>
<dbReference type="GeneID" id="20200143"/>
<proteinExistence type="predicted"/>
<evidence type="ECO:0000313" key="4">
    <source>
        <dbReference type="Proteomes" id="UP000015101"/>
    </source>
</evidence>
<dbReference type="EnsemblMetazoa" id="HelroT163588">
    <property type="protein sequence ID" value="HelroP163588"/>
    <property type="gene ID" value="HelroG163588"/>
</dbReference>
<reference evidence="2 4" key="2">
    <citation type="journal article" date="2013" name="Nature">
        <title>Insights into bilaterian evolution from three spiralian genomes.</title>
        <authorList>
            <person name="Simakov O."/>
            <person name="Marletaz F."/>
            <person name="Cho S.J."/>
            <person name="Edsinger-Gonzales E."/>
            <person name="Havlak P."/>
            <person name="Hellsten U."/>
            <person name="Kuo D.H."/>
            <person name="Larsson T."/>
            <person name="Lv J."/>
            <person name="Arendt D."/>
            <person name="Savage R."/>
            <person name="Osoegawa K."/>
            <person name="de Jong P."/>
            <person name="Grimwood J."/>
            <person name="Chapman J.A."/>
            <person name="Shapiro H."/>
            <person name="Aerts A."/>
            <person name="Otillar R.P."/>
            <person name="Terry A.Y."/>
            <person name="Boore J.L."/>
            <person name="Grigoriev I.V."/>
            <person name="Lindberg D.R."/>
            <person name="Seaver E.C."/>
            <person name="Weisblat D.A."/>
            <person name="Putnam N.H."/>
            <person name="Rokhsar D.S."/>
        </authorList>
    </citation>
    <scope>NUCLEOTIDE SEQUENCE</scope>
</reference>
<gene>
    <name evidence="3" type="primary">20200143</name>
    <name evidence="2" type="ORF">HELRODRAFT_163588</name>
</gene>
<dbReference type="RefSeq" id="XP_009025673.1">
    <property type="nucleotide sequence ID" value="XM_009027425.1"/>
</dbReference>
<dbReference type="EMBL" id="KB097495">
    <property type="protein sequence ID" value="ESN96519.1"/>
    <property type="molecule type" value="Genomic_DNA"/>
</dbReference>
<protein>
    <submittedName>
        <fullName evidence="2 3">Uncharacterized protein</fullName>
    </submittedName>
</protein>
<dbReference type="InParanoid" id="T1EU93"/>
<organism evidence="3 4">
    <name type="scientific">Helobdella robusta</name>
    <name type="common">Californian leech</name>
    <dbReference type="NCBI Taxonomy" id="6412"/>
    <lineage>
        <taxon>Eukaryota</taxon>
        <taxon>Metazoa</taxon>
        <taxon>Spiralia</taxon>
        <taxon>Lophotrochozoa</taxon>
        <taxon>Annelida</taxon>
        <taxon>Clitellata</taxon>
        <taxon>Hirudinea</taxon>
        <taxon>Rhynchobdellida</taxon>
        <taxon>Glossiphoniidae</taxon>
        <taxon>Helobdella</taxon>
    </lineage>
</organism>
<feature type="compositionally biased region" description="Low complexity" evidence="1">
    <location>
        <begin position="152"/>
        <end position="171"/>
    </location>
</feature>
<dbReference type="AlphaFoldDB" id="T1EU93"/>
<reference evidence="3" key="3">
    <citation type="submission" date="2015-06" db="UniProtKB">
        <authorList>
            <consortium name="EnsemblMetazoa"/>
        </authorList>
    </citation>
    <scope>IDENTIFICATION</scope>
</reference>
<dbReference type="Proteomes" id="UP000015101">
    <property type="component" value="Unassembled WGS sequence"/>
</dbReference>
<name>T1EU93_HELRO</name>
<dbReference type="CTD" id="20200143"/>
<dbReference type="EMBL" id="AMQM01001402">
    <property type="status" value="NOT_ANNOTATED_CDS"/>
    <property type="molecule type" value="Genomic_DNA"/>
</dbReference>
<evidence type="ECO:0000313" key="2">
    <source>
        <dbReference type="EMBL" id="ESN96519.1"/>
    </source>
</evidence>
<evidence type="ECO:0000313" key="3">
    <source>
        <dbReference type="EnsemblMetazoa" id="HelroP163588"/>
    </source>
</evidence>